<dbReference type="Proteomes" id="UP000522262">
    <property type="component" value="Unassembled WGS sequence"/>
</dbReference>
<evidence type="ECO:0000313" key="3">
    <source>
        <dbReference type="Proteomes" id="UP000522262"/>
    </source>
</evidence>
<sequence length="367" mass="40414">MAWKSKAYQYQPLLCNVDADPQTLVGPSWFGQGLFCQAASGSLGPDYDDLVGQFTDLDRAGFNGWDGNIGMIPPSSMSPLNTLAAPAAMVTQDMPPTADHHDDDNNHVNRPEADDDDDSDNSHEQDVIQELSLQLTAISQRATRARRLLHRTGCPPPTVSSPEVNEAFEDTNSLLRIVNNIKNTCAHPCDEASPNSIAPDYGLVFSALASHQHLLTVFKAICHLIQRCLESMTSAYQHRRQQQQKLHDGDIGPSSVAQFVMVLQLLTHLINRMDRNLVQVNAADGHGQETSLDGQATPITPSIGYQDIFQSTLFHRRVKNNTTGDAQSQCGLPAIGQVVLGAIPDEHKRLRLFIQELQTRIDHSELQ</sequence>
<proteinExistence type="predicted"/>
<evidence type="ECO:0000313" key="2">
    <source>
        <dbReference type="EMBL" id="KAF5531538.1"/>
    </source>
</evidence>
<evidence type="ECO:0000256" key="1">
    <source>
        <dbReference type="SAM" id="MobiDB-lite"/>
    </source>
</evidence>
<organism evidence="2 3">
    <name type="scientific">Fusarium mexicanum</name>
    <dbReference type="NCBI Taxonomy" id="751941"/>
    <lineage>
        <taxon>Eukaryota</taxon>
        <taxon>Fungi</taxon>
        <taxon>Dikarya</taxon>
        <taxon>Ascomycota</taxon>
        <taxon>Pezizomycotina</taxon>
        <taxon>Sordariomycetes</taxon>
        <taxon>Hypocreomycetidae</taxon>
        <taxon>Hypocreales</taxon>
        <taxon>Nectriaceae</taxon>
        <taxon>Fusarium</taxon>
        <taxon>Fusarium fujikuroi species complex</taxon>
    </lineage>
</organism>
<feature type="region of interest" description="Disordered" evidence="1">
    <location>
        <begin position="93"/>
        <end position="125"/>
    </location>
</feature>
<protein>
    <submittedName>
        <fullName evidence="2">Fungal zn(2)-Cys(6) binuclear cluster domain-containing protein</fullName>
    </submittedName>
</protein>
<reference evidence="2 3" key="1">
    <citation type="submission" date="2020-05" db="EMBL/GenBank/DDBJ databases">
        <title>Identification and distribution of gene clusters putatively required for synthesis of sphingolipid metabolism inhibitors in phylogenetically diverse species of the filamentous fungus Fusarium.</title>
        <authorList>
            <person name="Kim H.-S."/>
            <person name="Busman M."/>
            <person name="Brown D.W."/>
            <person name="Divon H."/>
            <person name="Uhlig S."/>
            <person name="Proctor R.H."/>
        </authorList>
    </citation>
    <scope>NUCLEOTIDE SEQUENCE [LARGE SCALE GENOMIC DNA]</scope>
    <source>
        <strain evidence="2 3">NRRL 53147</strain>
    </source>
</reference>
<dbReference type="AlphaFoldDB" id="A0A8H5I6N2"/>
<accession>A0A8H5I6N2</accession>
<feature type="compositionally biased region" description="Basic and acidic residues" evidence="1">
    <location>
        <begin position="98"/>
        <end position="112"/>
    </location>
</feature>
<name>A0A8H5I6N2_9HYPO</name>
<gene>
    <name evidence="2" type="ORF">FMEXI_12930</name>
</gene>
<comment type="caution">
    <text evidence="2">The sequence shown here is derived from an EMBL/GenBank/DDBJ whole genome shotgun (WGS) entry which is preliminary data.</text>
</comment>
<keyword evidence="3" id="KW-1185">Reference proteome</keyword>
<dbReference type="EMBL" id="JAAOAM010000405">
    <property type="protein sequence ID" value="KAF5531538.1"/>
    <property type="molecule type" value="Genomic_DNA"/>
</dbReference>